<keyword evidence="1" id="KW-0479">Metal-binding</keyword>
<evidence type="ECO:0000259" key="3">
    <source>
        <dbReference type="PROSITE" id="PS50966"/>
    </source>
</evidence>
<feature type="compositionally biased region" description="Polar residues" evidence="2">
    <location>
        <begin position="144"/>
        <end position="154"/>
    </location>
</feature>
<name>A0AAW2Z4V9_9EUKA</name>
<evidence type="ECO:0000256" key="2">
    <source>
        <dbReference type="SAM" id="MobiDB-lite"/>
    </source>
</evidence>
<feature type="compositionally biased region" description="Low complexity" evidence="2">
    <location>
        <begin position="211"/>
        <end position="221"/>
    </location>
</feature>
<keyword evidence="5" id="KW-1185">Reference proteome</keyword>
<organism evidence="4 5">
    <name type="scientific">Acrasis kona</name>
    <dbReference type="NCBI Taxonomy" id="1008807"/>
    <lineage>
        <taxon>Eukaryota</taxon>
        <taxon>Discoba</taxon>
        <taxon>Heterolobosea</taxon>
        <taxon>Tetramitia</taxon>
        <taxon>Eutetramitia</taxon>
        <taxon>Acrasidae</taxon>
        <taxon>Acrasis</taxon>
    </lineage>
</organism>
<sequence length="546" mass="62820">MSIYDLTQNDFDFEVVPTQKRENMFFAAHDINQYIDLDEEDDTSQTNNENVQIKQESQSPSTKAEKDEAEKNEAEKAEEENLIMDIEYDFDAYDIGSEMDMPITDSAQQNDVSEQVINKNMESKLDEIIPQDKKDTEENISANEIEQQDVLQDQTEGDAQKHATAEESEADNFQGSQEFFNFSIDDDLDFDSQCFDFDTINNLKDDNSSLQQPPTTTIQPNPEEEEDQQTPQKQIIPDPIVPEVIKVQQPSTPEKKQKPALARRLRQVRDVDSQTTQQQHHSSQTTPTKQSSNKTKSTQREVEPPVASMTSPEKIAPIKPTKQESTTTLKAPSQPVNNIKKSSSSSSYTYIPPKDIESVHDHFGLNTFQSGLIYKDERRICNMNVSIIYEQQSECIYKITSDCWGTGVESYKQELVFQSKDERIKMTATKCTCPVGVNCKHACASILEYLDCMREKTPIPQGERLIARVIDLTRNVNDLKQREISHLSRIKVLEEEMHQVKEYISLKRKRKEEERNHSKRVRFDSQLNDTVIYSQPSQSSQRMFDY</sequence>
<evidence type="ECO:0000256" key="1">
    <source>
        <dbReference type="PROSITE-ProRule" id="PRU00325"/>
    </source>
</evidence>
<feature type="region of interest" description="Disordered" evidence="2">
    <location>
        <begin position="202"/>
        <end position="347"/>
    </location>
</feature>
<protein>
    <recommendedName>
        <fullName evidence="3">SWIM-type domain-containing protein</fullName>
    </recommendedName>
</protein>
<dbReference type="GO" id="GO:0008270">
    <property type="term" value="F:zinc ion binding"/>
    <property type="evidence" value="ECO:0007669"/>
    <property type="project" value="UniProtKB-KW"/>
</dbReference>
<feature type="compositionally biased region" description="Low complexity" evidence="2">
    <location>
        <begin position="273"/>
        <end position="296"/>
    </location>
</feature>
<comment type="caution">
    <text evidence="4">The sequence shown here is derived from an EMBL/GenBank/DDBJ whole genome shotgun (WGS) entry which is preliminary data.</text>
</comment>
<keyword evidence="1" id="KW-0863">Zinc-finger</keyword>
<dbReference type="EMBL" id="JAOPGA020001042">
    <property type="protein sequence ID" value="KAL0484434.1"/>
    <property type="molecule type" value="Genomic_DNA"/>
</dbReference>
<feature type="compositionally biased region" description="Polar residues" evidence="2">
    <location>
        <begin position="323"/>
        <end position="341"/>
    </location>
</feature>
<accession>A0AAW2Z4V9</accession>
<reference evidence="4 5" key="1">
    <citation type="submission" date="2024-03" db="EMBL/GenBank/DDBJ databases">
        <title>The Acrasis kona genome and developmental transcriptomes reveal deep origins of eukaryotic multicellular pathways.</title>
        <authorList>
            <person name="Sheikh S."/>
            <person name="Fu C.-J."/>
            <person name="Brown M.W."/>
            <person name="Baldauf S.L."/>
        </authorList>
    </citation>
    <scope>NUCLEOTIDE SEQUENCE [LARGE SCALE GENOMIC DNA]</scope>
    <source>
        <strain evidence="4 5">ATCC MYA-3509</strain>
    </source>
</reference>
<feature type="compositionally biased region" description="Polar residues" evidence="2">
    <location>
        <begin position="44"/>
        <end position="62"/>
    </location>
</feature>
<proteinExistence type="predicted"/>
<evidence type="ECO:0000313" key="5">
    <source>
        <dbReference type="Proteomes" id="UP001431209"/>
    </source>
</evidence>
<feature type="region of interest" description="Disordered" evidence="2">
    <location>
        <begin position="144"/>
        <end position="175"/>
    </location>
</feature>
<evidence type="ECO:0000313" key="4">
    <source>
        <dbReference type="EMBL" id="KAL0484434.1"/>
    </source>
</evidence>
<feature type="compositionally biased region" description="Basic and acidic residues" evidence="2">
    <location>
        <begin position="63"/>
        <end position="75"/>
    </location>
</feature>
<keyword evidence="1" id="KW-0862">Zinc</keyword>
<dbReference type="PROSITE" id="PS50966">
    <property type="entry name" value="ZF_SWIM"/>
    <property type="match status" value="1"/>
</dbReference>
<feature type="domain" description="SWIM-type" evidence="3">
    <location>
        <begin position="411"/>
        <end position="450"/>
    </location>
</feature>
<dbReference type="InterPro" id="IPR007527">
    <property type="entry name" value="Znf_SWIM"/>
</dbReference>
<dbReference type="Proteomes" id="UP001431209">
    <property type="component" value="Unassembled WGS sequence"/>
</dbReference>
<feature type="region of interest" description="Disordered" evidence="2">
    <location>
        <begin position="40"/>
        <end position="80"/>
    </location>
</feature>
<dbReference type="AlphaFoldDB" id="A0AAW2Z4V9"/>
<gene>
    <name evidence="4" type="ORF">AKO1_005188</name>
</gene>